<dbReference type="EMBL" id="BFAD01000001">
    <property type="protein sequence ID" value="GBE77785.1"/>
    <property type="molecule type" value="Genomic_DNA"/>
</dbReference>
<dbReference type="GO" id="GO:0031625">
    <property type="term" value="F:ubiquitin protein ligase binding"/>
    <property type="evidence" value="ECO:0007669"/>
    <property type="project" value="TreeGrafter"/>
</dbReference>
<dbReference type="GeneID" id="38774702"/>
<evidence type="ECO:0000256" key="1">
    <source>
        <dbReference type="SAM" id="MobiDB-lite"/>
    </source>
</evidence>
<feature type="region of interest" description="Disordered" evidence="1">
    <location>
        <begin position="715"/>
        <end position="768"/>
    </location>
</feature>
<dbReference type="STRING" id="139825.A0A401G6J3"/>
<dbReference type="SUPFAM" id="SSF81296">
    <property type="entry name" value="E set domains"/>
    <property type="match status" value="1"/>
</dbReference>
<feature type="compositionally biased region" description="Polar residues" evidence="1">
    <location>
        <begin position="14"/>
        <end position="37"/>
    </location>
</feature>
<dbReference type="SMART" id="SM01017">
    <property type="entry name" value="Arrestin_C"/>
    <property type="match status" value="1"/>
</dbReference>
<dbReference type="InterPro" id="IPR014752">
    <property type="entry name" value="Arrestin-like_C"/>
</dbReference>
<feature type="region of interest" description="Disordered" evidence="1">
    <location>
        <begin position="1"/>
        <end position="37"/>
    </location>
</feature>
<keyword evidence="4" id="KW-1185">Reference proteome</keyword>
<dbReference type="GO" id="GO:0070086">
    <property type="term" value="P:ubiquitin-dependent endocytosis"/>
    <property type="evidence" value="ECO:0007669"/>
    <property type="project" value="TreeGrafter"/>
</dbReference>
<proteinExistence type="predicted"/>
<reference evidence="3 4" key="1">
    <citation type="journal article" date="2018" name="Sci. Rep.">
        <title>Genome sequence of the cauliflower mushroom Sparassis crispa (Hanabiratake) and its association with beneficial usage.</title>
        <authorList>
            <person name="Kiyama R."/>
            <person name="Furutani Y."/>
            <person name="Kawaguchi K."/>
            <person name="Nakanishi T."/>
        </authorList>
    </citation>
    <scope>NUCLEOTIDE SEQUENCE [LARGE SCALE GENOMIC DNA]</scope>
</reference>
<dbReference type="Gene3D" id="2.60.40.640">
    <property type="match status" value="1"/>
</dbReference>
<feature type="compositionally biased region" description="Low complexity" evidence="1">
    <location>
        <begin position="845"/>
        <end position="859"/>
    </location>
</feature>
<evidence type="ECO:0000313" key="3">
    <source>
        <dbReference type="EMBL" id="GBE77785.1"/>
    </source>
</evidence>
<feature type="domain" description="Arrestin C-terminal-like" evidence="2">
    <location>
        <begin position="380"/>
        <end position="539"/>
    </location>
</feature>
<feature type="region of interest" description="Disordered" evidence="1">
    <location>
        <begin position="797"/>
        <end position="966"/>
    </location>
</feature>
<feature type="compositionally biased region" description="Low complexity" evidence="1">
    <location>
        <begin position="665"/>
        <end position="677"/>
    </location>
</feature>
<dbReference type="Proteomes" id="UP000287166">
    <property type="component" value="Unassembled WGS sequence"/>
</dbReference>
<sequence length="966" mass="103377">MSTVKVPAGLGLDFTQSPEESKKSASTISQARLTTSSSWQTDAANVSRFSSLSRASPQVPRFDTASLRSIRGMQGLLMAEIGEAMVELDPSGHGSVFKEGQRIALASASPGTTSINMHPRSSMIPAAGVLVRSETYLNFGASPTRSSAELESLLGNSNSRLKPGATMLPSSKHSHLGKTVKKAKRDLVSLEQAKPRARVEVDIVLENDAYVQGSYLRGHIKLRVRKRSKKEAPMLLAGAKVRVIGFECLSSAKERHTFYQCAAPLSDITGSSSSLYEAEPDVEGFAPAREGVHTISFTMQLPVQGPYGVAKGVPSLQSGVAVQYIAMVSVKVKDSSSGKRSIAHFYRNCEIWPRIDPTVALAPATRPLQATTSKSIAMLSNSKVKLTALLHRLTFIAGQRCYVRVAVLNETKKTVKSLTLTLVRTTTIFKPKPALDAGRTLSVDPDACETSTAHKVVVETVLEMGHRAAKGHASAKGWWTGVGPGEELEFSHFILLPPDALSVIRGRLLEVEYSIRVSLSAGSLTSDVFVTLPIRIINFMSIDPTPNNPGVASYTRTVQRRRSIDGELGSDAPSMNPSSITVREETEIMHGGHSMVPNHQRLPCDVEPLVHPSPAAHAGYEGVPPDTPGLRIANPDRWSAEIPPIPARAAEDSSAYSSDARSDFVSSASSVDVSTTESESESSRSIRLGNMDLDDPDSDEEVDFVVERALVDDKSASTSRFSEDDVPSSPCAFRSLGRRPSGPRARERHVERGRKGYPGARAAVHPPLPQDGISSFAMRVQEKLASLAAAVIQPEYSAEDEVTPRLGHGDVDYEGTRAPVSSPRLSSLEGMRGSRQLPRPPPMGSSMSTSTSSISASTSHCDEMPESGMSNASLTDAALDGCALPSRTTSTSSVPSVYSSASRPSLSRGPSDWPLSSSVPPSPRAHAERPTEGLRATGTSSNSVKGRIAELGERVRYPHDTGSAYV</sequence>
<gene>
    <name evidence="3" type="ORF">SCP_0106670</name>
</gene>
<dbReference type="GO" id="GO:0005886">
    <property type="term" value="C:plasma membrane"/>
    <property type="evidence" value="ECO:0007669"/>
    <property type="project" value="TreeGrafter"/>
</dbReference>
<dbReference type="Pfam" id="PF02752">
    <property type="entry name" value="Arrestin_C"/>
    <property type="match status" value="1"/>
</dbReference>
<accession>A0A401G6J3</accession>
<dbReference type="PANTHER" id="PTHR11188">
    <property type="entry name" value="ARRESTIN DOMAIN CONTAINING PROTEIN"/>
    <property type="match status" value="1"/>
</dbReference>
<dbReference type="OrthoDB" id="298939at2759"/>
<feature type="region of interest" description="Disordered" evidence="1">
    <location>
        <begin position="594"/>
        <end position="637"/>
    </location>
</feature>
<feature type="compositionally biased region" description="Low complexity" evidence="1">
    <location>
        <begin position="886"/>
        <end position="911"/>
    </location>
</feature>
<dbReference type="InParanoid" id="A0A401G6J3"/>
<dbReference type="InterPro" id="IPR014756">
    <property type="entry name" value="Ig_E-set"/>
</dbReference>
<feature type="region of interest" description="Disordered" evidence="1">
    <location>
        <begin position="665"/>
        <end position="698"/>
    </location>
</feature>
<dbReference type="GO" id="GO:0030674">
    <property type="term" value="F:protein-macromolecule adaptor activity"/>
    <property type="evidence" value="ECO:0007669"/>
    <property type="project" value="TreeGrafter"/>
</dbReference>
<feature type="compositionally biased region" description="Basic and acidic residues" evidence="1">
    <location>
        <begin position="744"/>
        <end position="754"/>
    </location>
</feature>
<name>A0A401G6J3_9APHY</name>
<evidence type="ECO:0000313" key="4">
    <source>
        <dbReference type="Proteomes" id="UP000287166"/>
    </source>
</evidence>
<dbReference type="PANTHER" id="PTHR11188:SF17">
    <property type="entry name" value="FI21816P1"/>
    <property type="match status" value="1"/>
</dbReference>
<dbReference type="InterPro" id="IPR011022">
    <property type="entry name" value="Arrestin_C-like"/>
</dbReference>
<organism evidence="3 4">
    <name type="scientific">Sparassis crispa</name>
    <dbReference type="NCBI Taxonomy" id="139825"/>
    <lineage>
        <taxon>Eukaryota</taxon>
        <taxon>Fungi</taxon>
        <taxon>Dikarya</taxon>
        <taxon>Basidiomycota</taxon>
        <taxon>Agaricomycotina</taxon>
        <taxon>Agaricomycetes</taxon>
        <taxon>Polyporales</taxon>
        <taxon>Sparassidaceae</taxon>
        <taxon>Sparassis</taxon>
    </lineage>
</organism>
<comment type="caution">
    <text evidence="3">The sequence shown here is derived from an EMBL/GenBank/DDBJ whole genome shotgun (WGS) entry which is preliminary data.</text>
</comment>
<dbReference type="RefSeq" id="XP_027608698.1">
    <property type="nucleotide sequence ID" value="XM_027752897.1"/>
</dbReference>
<dbReference type="InterPro" id="IPR050357">
    <property type="entry name" value="Arrestin_domain-protein"/>
</dbReference>
<dbReference type="GO" id="GO:0005829">
    <property type="term" value="C:cytosol"/>
    <property type="evidence" value="ECO:0007669"/>
    <property type="project" value="TreeGrafter"/>
</dbReference>
<protein>
    <recommendedName>
        <fullName evidence="2">Arrestin C-terminal-like domain-containing protein</fullName>
    </recommendedName>
</protein>
<dbReference type="AlphaFoldDB" id="A0A401G6J3"/>
<evidence type="ECO:0000259" key="2">
    <source>
        <dbReference type="SMART" id="SM01017"/>
    </source>
</evidence>
<feature type="compositionally biased region" description="Basic and acidic residues" evidence="1">
    <location>
        <begin position="947"/>
        <end position="959"/>
    </location>
</feature>